<dbReference type="PROSITE" id="PS50011">
    <property type="entry name" value="PROTEIN_KINASE_DOM"/>
    <property type="match status" value="1"/>
</dbReference>
<feature type="domain" description="Protein kinase" evidence="9">
    <location>
        <begin position="24"/>
        <end position="373"/>
    </location>
</feature>
<dbReference type="PANTHER" id="PTHR24054:SF0">
    <property type="entry name" value="CASEIN KINASE II SUBUNIT ALPHA"/>
    <property type="match status" value="1"/>
</dbReference>
<dbReference type="InterPro" id="IPR000719">
    <property type="entry name" value="Prot_kinase_dom"/>
</dbReference>
<name>E4WXD6_OIKDI</name>
<evidence type="ECO:0000313" key="10">
    <source>
        <dbReference type="EMBL" id="CBY22028.1"/>
    </source>
</evidence>
<evidence type="ECO:0000256" key="3">
    <source>
        <dbReference type="ARBA" id="ARBA00022679"/>
    </source>
</evidence>
<dbReference type="SUPFAM" id="SSF56112">
    <property type="entry name" value="Protein kinase-like (PK-like)"/>
    <property type="match status" value="1"/>
</dbReference>
<comment type="catalytic activity">
    <reaction evidence="7">
        <text>L-threonyl-[protein] + ATP = O-phospho-L-threonyl-[protein] + ADP + H(+)</text>
        <dbReference type="Rhea" id="RHEA:46608"/>
        <dbReference type="Rhea" id="RHEA-COMP:11060"/>
        <dbReference type="Rhea" id="RHEA-COMP:11605"/>
        <dbReference type="ChEBI" id="CHEBI:15378"/>
        <dbReference type="ChEBI" id="CHEBI:30013"/>
        <dbReference type="ChEBI" id="CHEBI:30616"/>
        <dbReference type="ChEBI" id="CHEBI:61977"/>
        <dbReference type="ChEBI" id="CHEBI:456216"/>
        <dbReference type="EC" id="2.7.11.1"/>
    </reaction>
</comment>
<dbReference type="Gene3D" id="3.30.200.20">
    <property type="entry name" value="Phosphorylase Kinase, domain 1"/>
    <property type="match status" value="1"/>
</dbReference>
<keyword evidence="3" id="KW-0808">Transferase</keyword>
<dbReference type="PANTHER" id="PTHR24054">
    <property type="entry name" value="CASEIN KINASE II SUBUNIT ALPHA"/>
    <property type="match status" value="1"/>
</dbReference>
<dbReference type="EC" id="2.7.11.1" evidence="1"/>
<protein>
    <recommendedName>
        <fullName evidence="1">non-specific serine/threonine protein kinase</fullName>
        <ecNumber evidence="1">2.7.11.1</ecNumber>
    </recommendedName>
</protein>
<dbReference type="GO" id="GO:0005829">
    <property type="term" value="C:cytosol"/>
    <property type="evidence" value="ECO:0007669"/>
    <property type="project" value="TreeGrafter"/>
</dbReference>
<dbReference type="Proteomes" id="UP000001307">
    <property type="component" value="Unassembled WGS sequence"/>
</dbReference>
<keyword evidence="6" id="KW-0067">ATP-binding</keyword>
<dbReference type="SMART" id="SM00220">
    <property type="entry name" value="S_TKc"/>
    <property type="match status" value="1"/>
</dbReference>
<keyword evidence="2" id="KW-0723">Serine/threonine-protein kinase</keyword>
<evidence type="ECO:0000256" key="8">
    <source>
        <dbReference type="ARBA" id="ARBA00048679"/>
    </source>
</evidence>
<dbReference type="FunCoup" id="E4WXD6">
    <property type="interactions" value="73"/>
</dbReference>
<dbReference type="GO" id="GO:0005956">
    <property type="term" value="C:protein kinase CK2 complex"/>
    <property type="evidence" value="ECO:0007669"/>
    <property type="project" value="TreeGrafter"/>
</dbReference>
<dbReference type="InParanoid" id="E4WXD6"/>
<keyword evidence="5" id="KW-0418">Kinase</keyword>
<dbReference type="GO" id="GO:0004674">
    <property type="term" value="F:protein serine/threonine kinase activity"/>
    <property type="evidence" value="ECO:0007669"/>
    <property type="project" value="UniProtKB-KW"/>
</dbReference>
<dbReference type="AlphaFoldDB" id="E4WXD6"/>
<keyword evidence="11" id="KW-1185">Reference proteome</keyword>
<dbReference type="InterPro" id="IPR011009">
    <property type="entry name" value="Kinase-like_dom_sf"/>
</dbReference>
<organism evidence="10">
    <name type="scientific">Oikopleura dioica</name>
    <name type="common">Tunicate</name>
    <dbReference type="NCBI Taxonomy" id="34765"/>
    <lineage>
        <taxon>Eukaryota</taxon>
        <taxon>Metazoa</taxon>
        <taxon>Chordata</taxon>
        <taxon>Tunicata</taxon>
        <taxon>Appendicularia</taxon>
        <taxon>Copelata</taxon>
        <taxon>Oikopleuridae</taxon>
        <taxon>Oikopleura</taxon>
    </lineage>
</organism>
<gene>
    <name evidence="10" type="ORF">GSOID_T00011568001</name>
</gene>
<dbReference type="PROSITE" id="PS00108">
    <property type="entry name" value="PROTEIN_KINASE_ST"/>
    <property type="match status" value="1"/>
</dbReference>
<dbReference type="GO" id="GO:0005634">
    <property type="term" value="C:nucleus"/>
    <property type="evidence" value="ECO:0007669"/>
    <property type="project" value="TreeGrafter"/>
</dbReference>
<evidence type="ECO:0000313" key="11">
    <source>
        <dbReference type="Proteomes" id="UP000001307"/>
    </source>
</evidence>
<evidence type="ECO:0000259" key="9">
    <source>
        <dbReference type="PROSITE" id="PS50011"/>
    </source>
</evidence>
<evidence type="ECO:0000256" key="2">
    <source>
        <dbReference type="ARBA" id="ARBA00022527"/>
    </source>
</evidence>
<keyword evidence="4" id="KW-0547">Nucleotide-binding</keyword>
<dbReference type="Gene3D" id="1.10.510.10">
    <property type="entry name" value="Transferase(Phosphotransferase) domain 1"/>
    <property type="match status" value="1"/>
</dbReference>
<dbReference type="EMBL" id="FN653018">
    <property type="protein sequence ID" value="CBY22028.1"/>
    <property type="molecule type" value="Genomic_DNA"/>
</dbReference>
<comment type="catalytic activity">
    <reaction evidence="8">
        <text>L-seryl-[protein] + ATP = O-phospho-L-seryl-[protein] + ADP + H(+)</text>
        <dbReference type="Rhea" id="RHEA:17989"/>
        <dbReference type="Rhea" id="RHEA-COMP:9863"/>
        <dbReference type="Rhea" id="RHEA-COMP:11604"/>
        <dbReference type="ChEBI" id="CHEBI:15378"/>
        <dbReference type="ChEBI" id="CHEBI:29999"/>
        <dbReference type="ChEBI" id="CHEBI:30616"/>
        <dbReference type="ChEBI" id="CHEBI:83421"/>
        <dbReference type="ChEBI" id="CHEBI:456216"/>
        <dbReference type="EC" id="2.7.11.1"/>
    </reaction>
</comment>
<accession>E4WXD6</accession>
<evidence type="ECO:0000256" key="7">
    <source>
        <dbReference type="ARBA" id="ARBA00047899"/>
    </source>
</evidence>
<dbReference type="InterPro" id="IPR045216">
    <property type="entry name" value="CK2_alpha"/>
</dbReference>
<evidence type="ECO:0000256" key="6">
    <source>
        <dbReference type="ARBA" id="ARBA00022840"/>
    </source>
</evidence>
<dbReference type="GO" id="GO:0051726">
    <property type="term" value="P:regulation of cell cycle"/>
    <property type="evidence" value="ECO:0007669"/>
    <property type="project" value="TreeGrafter"/>
</dbReference>
<evidence type="ECO:0000256" key="5">
    <source>
        <dbReference type="ARBA" id="ARBA00022777"/>
    </source>
</evidence>
<reference evidence="10" key="1">
    <citation type="journal article" date="2010" name="Science">
        <title>Plasticity of animal genome architecture unmasked by rapid evolution of a pelagic tunicate.</title>
        <authorList>
            <person name="Denoeud F."/>
            <person name="Henriet S."/>
            <person name="Mungpakdee S."/>
            <person name="Aury J.M."/>
            <person name="Da Silva C."/>
            <person name="Brinkmann H."/>
            <person name="Mikhaleva J."/>
            <person name="Olsen L.C."/>
            <person name="Jubin C."/>
            <person name="Canestro C."/>
            <person name="Bouquet J.M."/>
            <person name="Danks G."/>
            <person name="Poulain J."/>
            <person name="Campsteijn C."/>
            <person name="Adamski M."/>
            <person name="Cross I."/>
            <person name="Yadetie F."/>
            <person name="Muffato M."/>
            <person name="Louis A."/>
            <person name="Butcher S."/>
            <person name="Tsagkogeorga G."/>
            <person name="Konrad A."/>
            <person name="Singh S."/>
            <person name="Jensen M.F."/>
            <person name="Cong E.H."/>
            <person name="Eikeseth-Otteraa H."/>
            <person name="Noel B."/>
            <person name="Anthouard V."/>
            <person name="Porcel B.M."/>
            <person name="Kachouri-Lafond R."/>
            <person name="Nishino A."/>
            <person name="Ugolini M."/>
            <person name="Chourrout P."/>
            <person name="Nishida H."/>
            <person name="Aasland R."/>
            <person name="Huzurbazar S."/>
            <person name="Westhof E."/>
            <person name="Delsuc F."/>
            <person name="Lehrach H."/>
            <person name="Reinhardt R."/>
            <person name="Weissenbach J."/>
            <person name="Roy S.W."/>
            <person name="Artiguenave F."/>
            <person name="Postlethwait J.H."/>
            <person name="Manak J.R."/>
            <person name="Thompson E.M."/>
            <person name="Jaillon O."/>
            <person name="Du Pasquier L."/>
            <person name="Boudinot P."/>
            <person name="Liberles D.A."/>
            <person name="Volff J.N."/>
            <person name="Philippe H."/>
            <person name="Lenhard B."/>
            <person name="Roest Crollius H."/>
            <person name="Wincker P."/>
            <person name="Chourrout D."/>
        </authorList>
    </citation>
    <scope>NUCLEOTIDE SEQUENCE [LARGE SCALE GENOMIC DNA]</scope>
</reference>
<sequence length="381" mass="43216">MEKKLILSEYDDYRDGKQSRLVGNSEKNTRATGNDGHCRNNWQRNLRDDPGECEDDLFAVKIMLPIVNPKRIETETGIMYKANGESSVMPLLYDMLDTNTGTSALVMPYFQHVDFSQYFDKLELFEIQWYIHGLLKALTHLNKLGIVHRDVKPANYLFQRTTLQGQLTDFGLSEYLNKTDVYSTNKISFDDKCFKGDCINSADSVCNFCIAKPAQRVSRSGSPGFRAPEILIKSHRQDGMIDVWAAGICLLSTLARRYPFFPRADDFDALIQIGALVGSESLTRACKALNKNISISFLKMPEESQLKDSVRALRANSWKTETDEDGKPVFTTPCEDDTATPEFEKALDLLSHLLDANPLTRFSASETLEHDFFKYFLAPHL</sequence>
<dbReference type="Pfam" id="PF00069">
    <property type="entry name" value="Pkinase"/>
    <property type="match status" value="2"/>
</dbReference>
<evidence type="ECO:0000256" key="4">
    <source>
        <dbReference type="ARBA" id="ARBA00022741"/>
    </source>
</evidence>
<dbReference type="GO" id="GO:0005524">
    <property type="term" value="F:ATP binding"/>
    <property type="evidence" value="ECO:0007669"/>
    <property type="project" value="UniProtKB-KW"/>
</dbReference>
<proteinExistence type="predicted"/>
<dbReference type="InterPro" id="IPR008271">
    <property type="entry name" value="Ser/Thr_kinase_AS"/>
</dbReference>
<dbReference type="OrthoDB" id="10020333at2759"/>
<evidence type="ECO:0000256" key="1">
    <source>
        <dbReference type="ARBA" id="ARBA00012513"/>
    </source>
</evidence>